<dbReference type="Proteomes" id="UP000663872">
    <property type="component" value="Unassembled WGS sequence"/>
</dbReference>
<dbReference type="Proteomes" id="UP000663848">
    <property type="component" value="Unassembled WGS sequence"/>
</dbReference>
<protein>
    <recommendedName>
        <fullName evidence="1">Reverse transcriptase domain-containing protein</fullName>
    </recommendedName>
</protein>
<organism evidence="2 4">
    <name type="scientific">Rotaria socialis</name>
    <dbReference type="NCBI Taxonomy" id="392032"/>
    <lineage>
        <taxon>Eukaryota</taxon>
        <taxon>Metazoa</taxon>
        <taxon>Spiralia</taxon>
        <taxon>Gnathifera</taxon>
        <taxon>Rotifera</taxon>
        <taxon>Eurotatoria</taxon>
        <taxon>Bdelloidea</taxon>
        <taxon>Philodinida</taxon>
        <taxon>Philodinidae</taxon>
        <taxon>Rotaria</taxon>
    </lineage>
</organism>
<feature type="domain" description="Reverse transcriptase" evidence="1">
    <location>
        <begin position="1"/>
        <end position="257"/>
    </location>
</feature>
<evidence type="ECO:0000313" key="3">
    <source>
        <dbReference type="EMBL" id="CAF4604608.1"/>
    </source>
</evidence>
<dbReference type="Pfam" id="PF00078">
    <property type="entry name" value="RVT_1"/>
    <property type="match status" value="1"/>
</dbReference>
<dbReference type="PROSITE" id="PS50878">
    <property type="entry name" value="RT_POL"/>
    <property type="match status" value="1"/>
</dbReference>
<dbReference type="PANTHER" id="PTHR19446">
    <property type="entry name" value="REVERSE TRANSCRIPTASES"/>
    <property type="match status" value="1"/>
</dbReference>
<evidence type="ECO:0000313" key="4">
    <source>
        <dbReference type="Proteomes" id="UP000663872"/>
    </source>
</evidence>
<proteinExistence type="predicted"/>
<gene>
    <name evidence="2" type="ORF">GRG538_LOCUS26136</name>
    <name evidence="3" type="ORF">QYT958_LOCUS11791</name>
</gene>
<reference evidence="2" key="1">
    <citation type="submission" date="2021-02" db="EMBL/GenBank/DDBJ databases">
        <authorList>
            <person name="Nowell W R."/>
        </authorList>
    </citation>
    <scope>NUCLEOTIDE SEQUENCE</scope>
</reference>
<dbReference type="EMBL" id="CAJNYT010004498">
    <property type="protein sequence ID" value="CAF3667223.1"/>
    <property type="molecule type" value="Genomic_DNA"/>
</dbReference>
<comment type="caution">
    <text evidence="2">The sequence shown here is derived from an EMBL/GenBank/DDBJ whole genome shotgun (WGS) entry which is preliminary data.</text>
</comment>
<evidence type="ECO:0000313" key="2">
    <source>
        <dbReference type="EMBL" id="CAF3667223.1"/>
    </source>
</evidence>
<sequence length="266" mass="30315">MRNQTHQQAIDIFNNLAYLPPIPLTQIKHEEVLHEWKDMLPNKSSDSTGTSAFILKKLPIEYVTTITVLFNKCASNVENLRLPIAACNKPALTIFVDFLSAFDRIWYPALIKNLEGLDMPLALLKWIQSWLQNRYLYILYGEANSKTIKMNVGAPQSSVLAATLFKLHVHFLLSFLAEFNTHLFADDLAIVIPGSLEKRFSLNIDEIEEHAKVVMKKLEKFAQDTLLAINVNKTKALLVHSVVSPRYPTIKYNNQNIEYTSKLSNT</sequence>
<dbReference type="EMBL" id="CAJOBR010001394">
    <property type="protein sequence ID" value="CAF4604608.1"/>
    <property type="molecule type" value="Genomic_DNA"/>
</dbReference>
<evidence type="ECO:0000259" key="1">
    <source>
        <dbReference type="PROSITE" id="PS50878"/>
    </source>
</evidence>
<accession>A0A818SBB6</accession>
<dbReference type="InterPro" id="IPR000477">
    <property type="entry name" value="RT_dom"/>
</dbReference>
<dbReference type="AlphaFoldDB" id="A0A818SBB6"/>
<name>A0A818SBB6_9BILA</name>